<evidence type="ECO:0000313" key="3">
    <source>
        <dbReference type="Proteomes" id="UP001232536"/>
    </source>
</evidence>
<dbReference type="InterPro" id="IPR034660">
    <property type="entry name" value="DinB/YfiT-like"/>
</dbReference>
<evidence type="ECO:0000259" key="1">
    <source>
        <dbReference type="Pfam" id="PF11716"/>
    </source>
</evidence>
<organism evidence="2 3">
    <name type="scientific">Actinotalea lenta</name>
    <dbReference type="NCBI Taxonomy" id="3064654"/>
    <lineage>
        <taxon>Bacteria</taxon>
        <taxon>Bacillati</taxon>
        <taxon>Actinomycetota</taxon>
        <taxon>Actinomycetes</taxon>
        <taxon>Micrococcales</taxon>
        <taxon>Cellulomonadaceae</taxon>
        <taxon>Actinotalea</taxon>
    </lineage>
</organism>
<evidence type="ECO:0000313" key="2">
    <source>
        <dbReference type="EMBL" id="MDO8108125.1"/>
    </source>
</evidence>
<sequence>MTLDHLAALADTQRRFAATLATTDPEAPVTSCGAWRVADLALHLGGVHWWAAAMALGVDLDPHEPARPRDAASLTAFYTWAAGHLVDTLAEVGDTPALTLVGRGPATFWRRRQLHETLIHLWDLQEAAGAGHDALPDEVWADAVAEVADTLAPRQVRIGRAPTFPHAIDLACAQGAWRLGPGGPAAATVRATARDLALVLWHRVDAVTLTVTGDRTAAHRTLALPLTP</sequence>
<proteinExistence type="predicted"/>
<dbReference type="InterPro" id="IPR024344">
    <property type="entry name" value="MDMPI_metal-binding"/>
</dbReference>
<gene>
    <name evidence="2" type="ORF">Q6348_13060</name>
</gene>
<protein>
    <submittedName>
        <fullName evidence="2">Maleylpyruvate isomerase family mycothiol-dependent enzyme</fullName>
    </submittedName>
</protein>
<dbReference type="PANTHER" id="PTHR40758">
    <property type="entry name" value="CONSERVED PROTEIN"/>
    <property type="match status" value="1"/>
</dbReference>
<dbReference type="InterPro" id="IPR017517">
    <property type="entry name" value="Maleyloyr_isom"/>
</dbReference>
<keyword evidence="2" id="KW-0413">Isomerase</keyword>
<dbReference type="NCBIfam" id="TIGR03083">
    <property type="entry name" value="maleylpyruvate isomerase family mycothiol-dependent enzyme"/>
    <property type="match status" value="1"/>
</dbReference>
<name>A0ABT9DB47_9CELL</name>
<dbReference type="EMBL" id="JAUQYP010000001">
    <property type="protein sequence ID" value="MDO8108125.1"/>
    <property type="molecule type" value="Genomic_DNA"/>
</dbReference>
<dbReference type="Pfam" id="PF11716">
    <property type="entry name" value="MDMPI_N"/>
    <property type="match status" value="1"/>
</dbReference>
<dbReference type="SUPFAM" id="SSF109854">
    <property type="entry name" value="DinB/YfiT-like putative metalloenzymes"/>
    <property type="match status" value="1"/>
</dbReference>
<dbReference type="RefSeq" id="WP_304601713.1">
    <property type="nucleotide sequence ID" value="NZ_JAUQYP010000001.1"/>
</dbReference>
<dbReference type="PANTHER" id="PTHR40758:SF1">
    <property type="entry name" value="CONSERVED PROTEIN"/>
    <property type="match status" value="1"/>
</dbReference>
<feature type="domain" description="Mycothiol-dependent maleylpyruvate isomerase metal-binding" evidence="1">
    <location>
        <begin position="6"/>
        <end position="125"/>
    </location>
</feature>
<dbReference type="GO" id="GO:0016853">
    <property type="term" value="F:isomerase activity"/>
    <property type="evidence" value="ECO:0007669"/>
    <property type="project" value="UniProtKB-KW"/>
</dbReference>
<dbReference type="Proteomes" id="UP001232536">
    <property type="component" value="Unassembled WGS sequence"/>
</dbReference>
<accession>A0ABT9DB47</accession>
<comment type="caution">
    <text evidence="2">The sequence shown here is derived from an EMBL/GenBank/DDBJ whole genome shotgun (WGS) entry which is preliminary data.</text>
</comment>
<keyword evidence="3" id="KW-1185">Reference proteome</keyword>
<reference evidence="2 3" key="1">
    <citation type="submission" date="2023-07" db="EMBL/GenBank/DDBJ databases">
        <title>Description of novel actinomycetes strains, isolated from tidal flat sediment.</title>
        <authorList>
            <person name="Lu C."/>
        </authorList>
    </citation>
    <scope>NUCLEOTIDE SEQUENCE [LARGE SCALE GENOMIC DNA]</scope>
    <source>
        <strain evidence="2 3">SYSU T00b441</strain>
    </source>
</reference>